<dbReference type="Gene3D" id="1.25.40.10">
    <property type="entry name" value="Tetratricopeptide repeat domain"/>
    <property type="match status" value="1"/>
</dbReference>
<dbReference type="InterPro" id="IPR050807">
    <property type="entry name" value="TransReg_Diox_bact_type"/>
</dbReference>
<dbReference type="Pfam" id="PF01381">
    <property type="entry name" value="HTH_3"/>
    <property type="match status" value="1"/>
</dbReference>
<dbReference type="InterPro" id="IPR011990">
    <property type="entry name" value="TPR-like_helical_dom_sf"/>
</dbReference>
<keyword evidence="4" id="KW-1185">Reference proteome</keyword>
<dbReference type="PANTHER" id="PTHR46797">
    <property type="entry name" value="HTH-TYPE TRANSCRIPTIONAL REGULATOR"/>
    <property type="match status" value="1"/>
</dbReference>
<evidence type="ECO:0000313" key="4">
    <source>
        <dbReference type="Proteomes" id="UP001280629"/>
    </source>
</evidence>
<dbReference type="SUPFAM" id="SSF47413">
    <property type="entry name" value="lambda repressor-like DNA-binding domains"/>
    <property type="match status" value="1"/>
</dbReference>
<proteinExistence type="predicted"/>
<dbReference type="CDD" id="cd00093">
    <property type="entry name" value="HTH_XRE"/>
    <property type="match status" value="1"/>
</dbReference>
<keyword evidence="1" id="KW-0238">DNA-binding</keyword>
<gene>
    <name evidence="3" type="ORF">QT716_12585</name>
</gene>
<protein>
    <submittedName>
        <fullName evidence="3">Helix-turn-helix transcriptional regulator</fullName>
    </submittedName>
</protein>
<evidence type="ECO:0000313" key="3">
    <source>
        <dbReference type="EMBL" id="MDW0110874.1"/>
    </source>
</evidence>
<dbReference type="EMBL" id="JAUBDH010000008">
    <property type="protein sequence ID" value="MDW0110874.1"/>
    <property type="molecule type" value="Genomic_DNA"/>
</dbReference>
<sequence>MRTLGERIRALRKERKMTLEACAGEQMTKGMLSLIENNKANPSMENLNYLAKRLQVDVSELWEEVSGSELRTLLDEAERLYKSENQEDYAKAVKMIEPILSKLSKGYESGRLLEIYGRLAFNLKHKNWQEPVEKASAIYDGLNIIPRRAAVGIFQALVLFTEHRYEESLEWLMRERAKVEEKSGYIDPLTKLDLDTYEAILRFAVNDTEAGTKVMNAAIEYSKKELIFYQTGQLYRVAAYRAVIDGDEEMLSHYERKIIQYGEFAEDKHAIWYTKIIRIHQLNSFHHDYAKAMSKLDTIEELPSEEEFFLNFVLLERGKALYGMRHYEEAWKLLGQVVISDDLHHPFDLSIYYEKDAYAALCAAELGDLNNAMKLINIAEANMSLMPQSPYTKFVKGTAKKLRNL</sequence>
<organism evidence="3 4">
    <name type="scientific">Sporosarcina aquimarina</name>
    <dbReference type="NCBI Taxonomy" id="114975"/>
    <lineage>
        <taxon>Bacteria</taxon>
        <taxon>Bacillati</taxon>
        <taxon>Bacillota</taxon>
        <taxon>Bacilli</taxon>
        <taxon>Bacillales</taxon>
        <taxon>Caryophanaceae</taxon>
        <taxon>Sporosarcina</taxon>
    </lineage>
</organism>
<dbReference type="Proteomes" id="UP001280629">
    <property type="component" value="Unassembled WGS sequence"/>
</dbReference>
<accession>A0ABU4G1N1</accession>
<dbReference type="RefSeq" id="WP_317936444.1">
    <property type="nucleotide sequence ID" value="NZ_JAUBDH010000008.1"/>
</dbReference>
<dbReference type="PROSITE" id="PS50943">
    <property type="entry name" value="HTH_CROC1"/>
    <property type="match status" value="1"/>
</dbReference>
<evidence type="ECO:0000259" key="2">
    <source>
        <dbReference type="PROSITE" id="PS50943"/>
    </source>
</evidence>
<dbReference type="PANTHER" id="PTHR46797:SF1">
    <property type="entry name" value="METHYLPHOSPHONATE SYNTHASE"/>
    <property type="match status" value="1"/>
</dbReference>
<feature type="domain" description="HTH cro/C1-type" evidence="2">
    <location>
        <begin position="8"/>
        <end position="61"/>
    </location>
</feature>
<evidence type="ECO:0000256" key="1">
    <source>
        <dbReference type="ARBA" id="ARBA00023125"/>
    </source>
</evidence>
<comment type="caution">
    <text evidence="3">The sequence shown here is derived from an EMBL/GenBank/DDBJ whole genome shotgun (WGS) entry which is preliminary data.</text>
</comment>
<dbReference type="InterPro" id="IPR001387">
    <property type="entry name" value="Cro/C1-type_HTH"/>
</dbReference>
<dbReference type="InterPro" id="IPR010982">
    <property type="entry name" value="Lambda_DNA-bd_dom_sf"/>
</dbReference>
<dbReference type="SMART" id="SM00530">
    <property type="entry name" value="HTH_XRE"/>
    <property type="match status" value="1"/>
</dbReference>
<reference evidence="3 4" key="1">
    <citation type="submission" date="2023-06" db="EMBL/GenBank/DDBJ databases">
        <title>Sporosarcina sp. nov., isolated from Korean traditional fermented seafood 'Jeotgal'.</title>
        <authorList>
            <person name="Yang A.-I."/>
            <person name="Shin N.-R."/>
        </authorList>
    </citation>
    <scope>NUCLEOTIDE SEQUENCE [LARGE SCALE GENOMIC DNA]</scope>
    <source>
        <strain evidence="3 4">KCTC3840</strain>
    </source>
</reference>
<name>A0ABU4G1N1_9BACL</name>